<name>A0ABS7VMD6_9HYPH</name>
<protein>
    <recommendedName>
        <fullName evidence="3">Lipoprotein</fullName>
    </recommendedName>
</protein>
<accession>A0ABS7VMD6</accession>
<evidence type="ECO:0000313" key="1">
    <source>
        <dbReference type="EMBL" id="MBZ6076177.1"/>
    </source>
</evidence>
<keyword evidence="2" id="KW-1185">Reference proteome</keyword>
<dbReference type="RefSeq" id="WP_224312483.1">
    <property type="nucleotide sequence ID" value="NZ_JAIRBM010000004.1"/>
</dbReference>
<reference evidence="1 2" key="1">
    <citation type="submission" date="2021-09" db="EMBL/GenBank/DDBJ databases">
        <title>The complete genome sequence of a new microorganism.</title>
        <authorList>
            <person name="Zi Z."/>
        </authorList>
    </citation>
    <scope>NUCLEOTIDE SEQUENCE [LARGE SCALE GENOMIC DNA]</scope>
    <source>
        <strain evidence="1 2">WGZ8</strain>
    </source>
</reference>
<comment type="caution">
    <text evidence="1">The sequence shown here is derived from an EMBL/GenBank/DDBJ whole genome shotgun (WGS) entry which is preliminary data.</text>
</comment>
<evidence type="ECO:0000313" key="2">
    <source>
        <dbReference type="Proteomes" id="UP000704176"/>
    </source>
</evidence>
<dbReference type="Proteomes" id="UP000704176">
    <property type="component" value="Unassembled WGS sequence"/>
</dbReference>
<gene>
    <name evidence="1" type="ORF">K9B37_07715</name>
</gene>
<proteinExistence type="predicted"/>
<evidence type="ECO:0008006" key="3">
    <source>
        <dbReference type="Google" id="ProtNLM"/>
    </source>
</evidence>
<sequence length="122" mass="13051">MRNLATVAGLTTLLAGCAYEPRGALAMACSDYIGRPISERIAAYGAPQTVVRLSPTEVGYTFVAKTTTYSGGDVYYTTNYMVGSDAHRTPVYATTTTCRGTFVTRAPSDAIPVEQRIIVDVL</sequence>
<dbReference type="EMBL" id="JAIRBM010000004">
    <property type="protein sequence ID" value="MBZ6076177.1"/>
    <property type="molecule type" value="Genomic_DNA"/>
</dbReference>
<organism evidence="1 2">
    <name type="scientific">Microvirga puerhi</name>
    <dbReference type="NCBI Taxonomy" id="2876078"/>
    <lineage>
        <taxon>Bacteria</taxon>
        <taxon>Pseudomonadati</taxon>
        <taxon>Pseudomonadota</taxon>
        <taxon>Alphaproteobacteria</taxon>
        <taxon>Hyphomicrobiales</taxon>
        <taxon>Methylobacteriaceae</taxon>
        <taxon>Microvirga</taxon>
    </lineage>
</organism>
<dbReference type="PROSITE" id="PS51257">
    <property type="entry name" value="PROKAR_LIPOPROTEIN"/>
    <property type="match status" value="1"/>
</dbReference>